<protein>
    <submittedName>
        <fullName evidence="1">Uncharacterized protein</fullName>
    </submittedName>
</protein>
<keyword evidence="2" id="KW-1185">Reference proteome</keyword>
<proteinExistence type="predicted"/>
<dbReference type="RefSeq" id="WP_345410231.1">
    <property type="nucleotide sequence ID" value="NZ_BAAAXS010000002.1"/>
</dbReference>
<accession>A0ABV5P2P8</accession>
<reference evidence="1 2" key="1">
    <citation type="submission" date="2024-09" db="EMBL/GenBank/DDBJ databases">
        <authorList>
            <person name="Sun Q."/>
            <person name="Mori K."/>
        </authorList>
    </citation>
    <scope>NUCLEOTIDE SEQUENCE [LARGE SCALE GENOMIC DNA]</scope>
    <source>
        <strain evidence="1 2">JCM 3324</strain>
    </source>
</reference>
<organism evidence="1 2">
    <name type="scientific">Nonomuraea salmonea</name>
    <dbReference type="NCBI Taxonomy" id="46181"/>
    <lineage>
        <taxon>Bacteria</taxon>
        <taxon>Bacillati</taxon>
        <taxon>Actinomycetota</taxon>
        <taxon>Actinomycetes</taxon>
        <taxon>Streptosporangiales</taxon>
        <taxon>Streptosporangiaceae</taxon>
        <taxon>Nonomuraea</taxon>
    </lineage>
</organism>
<evidence type="ECO:0000313" key="1">
    <source>
        <dbReference type="EMBL" id="MFB9476855.1"/>
    </source>
</evidence>
<name>A0ABV5P2P8_9ACTN</name>
<comment type="caution">
    <text evidence="1">The sequence shown here is derived from an EMBL/GenBank/DDBJ whole genome shotgun (WGS) entry which is preliminary data.</text>
</comment>
<evidence type="ECO:0000313" key="2">
    <source>
        <dbReference type="Proteomes" id="UP001589568"/>
    </source>
</evidence>
<dbReference type="EMBL" id="JBHMCF010000057">
    <property type="protein sequence ID" value="MFB9476855.1"/>
    <property type="molecule type" value="Genomic_DNA"/>
</dbReference>
<gene>
    <name evidence="1" type="ORF">ACFFR3_45825</name>
</gene>
<dbReference type="Proteomes" id="UP001589568">
    <property type="component" value="Unassembled WGS sequence"/>
</dbReference>
<sequence length="81" mass="8908">MSTSETVAQYEGDDSRTYEIDHLGIGTPSHRGEYAVYCEGQQVADFMAFGTLLKPECQPPLPSTPELIAMAKQAVREAKED</sequence>